<sequence>MSGRAQQGAASRRSGRRGLAAFPVSLPAFLLTAAGLVLLAQAAWIPAKAALAQVLLERAFARTLAEGASARPWPWADTVPVARIGFPRLGERYVVLAGSSGQALAFGPGHVEGTPEAGEPGIAVYAAHRDTQFRSLGRLTVGDAIKVERRDGVTVRFRVTGRRVVRWDASGLDPDAPGRRLILATCWPLDAVTSGPERLLVEAMVDETAEP</sequence>
<dbReference type="InterPro" id="IPR022445">
    <property type="entry name" value="Sortase_proteobact_type"/>
</dbReference>
<dbReference type="InterPro" id="IPR023365">
    <property type="entry name" value="Sortase_dom-sf"/>
</dbReference>
<dbReference type="Proteomes" id="UP000233769">
    <property type="component" value="Chromosome tk0001"/>
</dbReference>
<dbReference type="InterPro" id="IPR005754">
    <property type="entry name" value="Sortase"/>
</dbReference>
<protein>
    <submittedName>
        <fullName evidence="2">Putative sortase (Surface protein transpeptidase)</fullName>
    </submittedName>
</protein>
<dbReference type="InterPro" id="IPR041999">
    <property type="entry name" value="Sortase_D_1"/>
</dbReference>
<evidence type="ECO:0000256" key="1">
    <source>
        <dbReference type="ARBA" id="ARBA00022801"/>
    </source>
</evidence>
<dbReference type="Pfam" id="PF04203">
    <property type="entry name" value="Sortase"/>
    <property type="match status" value="1"/>
</dbReference>
<dbReference type="AlphaFoldDB" id="A0A2N9AV60"/>
<evidence type="ECO:0000313" key="2">
    <source>
        <dbReference type="EMBL" id="SOR31222.1"/>
    </source>
</evidence>
<proteinExistence type="predicted"/>
<reference evidence="3" key="1">
    <citation type="submission" date="2017-10" db="EMBL/GenBank/DDBJ databases">
        <authorList>
            <person name="Regsiter A."/>
            <person name="William W."/>
        </authorList>
    </citation>
    <scope>NUCLEOTIDE SEQUENCE [LARGE SCALE GENOMIC DNA]</scope>
</reference>
<name>A0A2N9AV60_METEX</name>
<evidence type="ECO:0000313" key="3">
    <source>
        <dbReference type="Proteomes" id="UP000233769"/>
    </source>
</evidence>
<dbReference type="CDD" id="cd05828">
    <property type="entry name" value="Sortase_D_1"/>
    <property type="match status" value="1"/>
</dbReference>
<dbReference type="Gene3D" id="2.40.260.10">
    <property type="entry name" value="Sortase"/>
    <property type="match status" value="1"/>
</dbReference>
<organism evidence="2 3">
    <name type="scientific">Methylorubrum extorquens</name>
    <name type="common">Methylobacterium dichloromethanicum</name>
    <name type="synonym">Methylobacterium extorquens</name>
    <dbReference type="NCBI Taxonomy" id="408"/>
    <lineage>
        <taxon>Bacteria</taxon>
        <taxon>Pseudomonadati</taxon>
        <taxon>Pseudomonadota</taxon>
        <taxon>Alphaproteobacteria</taxon>
        <taxon>Hyphomicrobiales</taxon>
        <taxon>Methylobacteriaceae</taxon>
        <taxon>Methylorubrum</taxon>
    </lineage>
</organism>
<dbReference type="NCBIfam" id="TIGR03784">
    <property type="entry name" value="marine_sortase"/>
    <property type="match status" value="1"/>
</dbReference>
<dbReference type="SUPFAM" id="SSF63817">
    <property type="entry name" value="Sortase"/>
    <property type="match status" value="1"/>
</dbReference>
<keyword evidence="1" id="KW-0378">Hydrolase</keyword>
<gene>
    <name evidence="2" type="ORF">TK0001_4620</name>
</gene>
<accession>A0A2N9AV60</accession>
<dbReference type="NCBIfam" id="TIGR01076">
    <property type="entry name" value="sortase_fam"/>
    <property type="match status" value="1"/>
</dbReference>
<dbReference type="EMBL" id="LT962688">
    <property type="protein sequence ID" value="SOR31222.1"/>
    <property type="molecule type" value="Genomic_DNA"/>
</dbReference>
<dbReference type="GO" id="GO:0016787">
    <property type="term" value="F:hydrolase activity"/>
    <property type="evidence" value="ECO:0007669"/>
    <property type="project" value="UniProtKB-KW"/>
</dbReference>